<reference evidence="4" key="1">
    <citation type="journal article" date="2010" name="Stand. Genomic Sci.">
        <title>Complete genome sequence of 'Thermobaculum terrenum' type strain (YNP1).</title>
        <authorList>
            <person name="Kiss H."/>
            <person name="Cleland D."/>
            <person name="Lapidus A."/>
            <person name="Lucas S."/>
            <person name="Glavina Del Rio T."/>
            <person name="Nolan M."/>
            <person name="Tice H."/>
            <person name="Han C."/>
            <person name="Goodwin L."/>
            <person name="Pitluck S."/>
            <person name="Liolios K."/>
            <person name="Ivanova N."/>
            <person name="Mavromatis K."/>
            <person name="Ovchinnikova G."/>
            <person name="Pati A."/>
            <person name="Chen A."/>
            <person name="Palaniappan K."/>
            <person name="Land M."/>
            <person name="Hauser L."/>
            <person name="Chang Y."/>
            <person name="Jeffries C."/>
            <person name="Lu M."/>
            <person name="Brettin T."/>
            <person name="Detter J."/>
            <person name="Goker M."/>
            <person name="Tindall B."/>
            <person name="Beck B."/>
            <person name="McDermott T."/>
            <person name="Woyke T."/>
            <person name="Bristow J."/>
            <person name="Eisen J."/>
            <person name="Markowitz V."/>
            <person name="Hugenholtz P."/>
            <person name="Kyrpides N."/>
            <person name="Klenk H."/>
            <person name="Cheng J."/>
        </authorList>
    </citation>
    <scope>NUCLEOTIDE SEQUENCE [LARGE SCALE GENOMIC DNA]</scope>
    <source>
        <strain evidence="4">ATCC BAA-798 / YNP1</strain>
    </source>
</reference>
<gene>
    <name evidence="3" type="ordered locus">Tter_1036</name>
</gene>
<dbReference type="NCBIfam" id="TIGR03663">
    <property type="entry name" value="flippase activity-associated protein Agl23"/>
    <property type="match status" value="1"/>
</dbReference>
<feature type="domain" description="Glycosyltransferase RgtA/B/C/D-like" evidence="2">
    <location>
        <begin position="77"/>
        <end position="222"/>
    </location>
</feature>
<dbReference type="RefSeq" id="WP_012874987.1">
    <property type="nucleotide sequence ID" value="NC_013525.1"/>
</dbReference>
<name>D1CG96_THET1</name>
<organism evidence="3 4">
    <name type="scientific">Thermobaculum terrenum (strain ATCC BAA-798 / CCMEE 7001 / YNP1)</name>
    <dbReference type="NCBI Taxonomy" id="525904"/>
    <lineage>
        <taxon>Bacteria</taxon>
        <taxon>Bacillati</taxon>
        <taxon>Chloroflexota</taxon>
        <taxon>Chloroflexia</taxon>
        <taxon>Candidatus Thermobaculales</taxon>
        <taxon>Candidatus Thermobaculaceae</taxon>
        <taxon>Thermobaculum</taxon>
    </lineage>
</organism>
<sequence length="757" mass="87126">MMTSSVSTETSPSKELEIKSQLSRWELALYVLFTLIAALTRFWDLGSRALHHDESLHAYFSWLYYKGFGYVHDPMMHGPFLFHTNAIVYTLFGDSDYTARIVPALFGTILVPLPVILRDLIGRRTALLASFLLLISPEMLYYSRFIRNDIYGALWGLLMFAGLIRWVASRNPLWMHIAWISWVFLFCAKEISFIIIFIFASFIYLYLLLVHSKKALIWNLAVPIAWVLTIKVLPEMLNWAPLPAIPFDHPTFSQCLDYAFGMISSPQVQLFALFLIVWLGILFVILRRDGFWKSLVYIRKGYVSGDPLSEAIACMPQPGKQLAVMIGSFMVIAVPLYTSLYTNVLGGLLSGSFGQLFYWLAQHEERRGGQPWFYYAVMQPLYEPIPTLFGLIGILYGVFWLARKFYKKDSHIDLPFFIYMFLVYWAIMSFAIYSWAGEKMPWLSLHIALPFLLLASLVISRVLSNTEILANERQIGRLLLPISVLLIIAAWTFIQMASWTKRVVDAANQVSIPGYNPNIIGISPLYIGLAAAIIVLIISLWFLRFRTTMMVLTITILTLCVIYTIRSAIQASYVYSDVPREMLIYVQTTPRVPNLIKAFEYVSEKVNGTPESASIIYDSEVSWPFVWYLRNFPNASYEPQGPTSAPKNAQFVIVGVANQNKVEPYMKGYTSFVYPMRWWFPESMYRDLAPETSGKDSFVHQLGSITNNLWNLREPERQAKLWRYYIYREPDGTLDSFDMVVYVRNDLLPLFNQGRTQ</sequence>
<feature type="transmembrane region" description="Helical" evidence="1">
    <location>
        <begin position="180"/>
        <end position="209"/>
    </location>
</feature>
<feature type="transmembrane region" description="Helical" evidence="1">
    <location>
        <begin position="97"/>
        <end position="117"/>
    </location>
</feature>
<feature type="transmembrane region" description="Helical" evidence="1">
    <location>
        <begin position="321"/>
        <end position="337"/>
    </location>
</feature>
<keyword evidence="3" id="KW-0328">Glycosyltransferase</keyword>
<protein>
    <submittedName>
        <fullName evidence="3">Membrane-bound mannosyltransferase-like protein</fullName>
    </submittedName>
</protein>
<evidence type="ECO:0000313" key="4">
    <source>
        <dbReference type="Proteomes" id="UP000000323"/>
    </source>
</evidence>
<dbReference type="GO" id="GO:0016757">
    <property type="term" value="F:glycosyltransferase activity"/>
    <property type="evidence" value="ECO:0007669"/>
    <property type="project" value="UniProtKB-KW"/>
</dbReference>
<feature type="transmembrane region" description="Helical" evidence="1">
    <location>
        <begin position="150"/>
        <end position="168"/>
    </location>
</feature>
<dbReference type="OrthoDB" id="134672at2"/>
<proteinExistence type="predicted"/>
<dbReference type="KEGG" id="ttr:Tter_1036"/>
<dbReference type="AlphaFoldDB" id="D1CG96"/>
<feature type="transmembrane region" description="Helical" evidence="1">
    <location>
        <begin position="268"/>
        <end position="286"/>
    </location>
</feature>
<keyword evidence="1" id="KW-0812">Transmembrane</keyword>
<evidence type="ECO:0000256" key="1">
    <source>
        <dbReference type="SAM" id="Phobius"/>
    </source>
</evidence>
<dbReference type="InterPro" id="IPR038731">
    <property type="entry name" value="RgtA/B/C-like"/>
</dbReference>
<dbReference type="PANTHER" id="PTHR41710">
    <property type="entry name" value="GLYCOSYL TRANSFERASE, FAMILY 39"/>
    <property type="match status" value="1"/>
</dbReference>
<feature type="transmembrane region" description="Helical" evidence="1">
    <location>
        <begin position="215"/>
        <end position="233"/>
    </location>
</feature>
<feature type="transmembrane region" description="Helical" evidence="1">
    <location>
        <begin position="550"/>
        <end position="569"/>
    </location>
</feature>
<dbReference type="PANTHER" id="PTHR41710:SF2">
    <property type="entry name" value="GLYCOSYL TRANSFERASE FAMILY 39_83 DOMAIN-CONTAINING PROTEIN"/>
    <property type="match status" value="1"/>
</dbReference>
<keyword evidence="1" id="KW-0472">Membrane</keyword>
<dbReference type="InterPro" id="IPR019962">
    <property type="entry name" value="CHP03663"/>
</dbReference>
<evidence type="ECO:0000259" key="2">
    <source>
        <dbReference type="Pfam" id="PF13231"/>
    </source>
</evidence>
<accession>D1CG96</accession>
<keyword evidence="4" id="KW-1185">Reference proteome</keyword>
<feature type="transmembrane region" description="Helical" evidence="1">
    <location>
        <begin position="475"/>
        <end position="499"/>
    </location>
</feature>
<feature type="transmembrane region" description="Helical" evidence="1">
    <location>
        <begin position="381"/>
        <end position="402"/>
    </location>
</feature>
<dbReference type="Pfam" id="PF13231">
    <property type="entry name" value="PMT_2"/>
    <property type="match status" value="1"/>
</dbReference>
<dbReference type="HOGENOM" id="CLU_021313_0_0_0"/>
<feature type="transmembrane region" description="Helical" evidence="1">
    <location>
        <begin position="519"/>
        <end position="543"/>
    </location>
</feature>
<feature type="transmembrane region" description="Helical" evidence="1">
    <location>
        <begin position="27"/>
        <end position="43"/>
    </location>
</feature>
<keyword evidence="1" id="KW-1133">Transmembrane helix</keyword>
<evidence type="ECO:0000313" key="3">
    <source>
        <dbReference type="EMBL" id="ACZ41952.1"/>
    </source>
</evidence>
<feature type="transmembrane region" description="Helical" evidence="1">
    <location>
        <begin position="442"/>
        <end position="463"/>
    </location>
</feature>
<dbReference type="eggNOG" id="COG4745">
    <property type="taxonomic scope" value="Bacteria"/>
</dbReference>
<dbReference type="Proteomes" id="UP000000323">
    <property type="component" value="Chromosome 1"/>
</dbReference>
<dbReference type="EMBL" id="CP001825">
    <property type="protein sequence ID" value="ACZ41952.1"/>
    <property type="molecule type" value="Genomic_DNA"/>
</dbReference>
<feature type="transmembrane region" description="Helical" evidence="1">
    <location>
        <begin position="414"/>
        <end position="436"/>
    </location>
</feature>
<keyword evidence="3" id="KW-0808">Transferase</keyword>
<dbReference type="STRING" id="525904.Tter_1036"/>